<proteinExistence type="predicted"/>
<protein>
    <recommendedName>
        <fullName evidence="3">Lipoprotein</fullName>
    </recommendedName>
</protein>
<name>A0A1H1P6L0_MUCMA</name>
<accession>A0A1H1P6L0</accession>
<gene>
    <name evidence="1" type="ORF">SAMN05216490_0478</name>
</gene>
<reference evidence="1 2" key="1">
    <citation type="submission" date="2016-10" db="EMBL/GenBank/DDBJ databases">
        <authorList>
            <person name="de Groot N.N."/>
        </authorList>
    </citation>
    <scope>NUCLEOTIDE SEQUENCE [LARGE SCALE GENOMIC DNA]</scope>
    <source>
        <strain evidence="1 2">MP1X4</strain>
    </source>
</reference>
<keyword evidence="2" id="KW-1185">Reference proteome</keyword>
<evidence type="ECO:0000313" key="1">
    <source>
        <dbReference type="EMBL" id="SDS06803.1"/>
    </source>
</evidence>
<sequence length="108" mass="11956">MKAFILIVCLGLITISCKKNSVSPYKSQGVITGYDLRTCAECGGLFITIKNDTTKNAPSHYDINEDLQQLGINPNTKFPINVSLNWMHDTTSLGKYGYILVSQIKVIN</sequence>
<dbReference type="OrthoDB" id="1449293at2"/>
<dbReference type="Proteomes" id="UP000199679">
    <property type="component" value="Chromosome I"/>
</dbReference>
<organism evidence="1 2">
    <name type="scientific">Mucilaginibacter mallensis</name>
    <dbReference type="NCBI Taxonomy" id="652787"/>
    <lineage>
        <taxon>Bacteria</taxon>
        <taxon>Pseudomonadati</taxon>
        <taxon>Bacteroidota</taxon>
        <taxon>Sphingobacteriia</taxon>
        <taxon>Sphingobacteriales</taxon>
        <taxon>Sphingobacteriaceae</taxon>
        <taxon>Mucilaginibacter</taxon>
    </lineage>
</organism>
<dbReference type="PROSITE" id="PS51257">
    <property type="entry name" value="PROKAR_LIPOPROTEIN"/>
    <property type="match status" value="1"/>
</dbReference>
<evidence type="ECO:0008006" key="3">
    <source>
        <dbReference type="Google" id="ProtNLM"/>
    </source>
</evidence>
<evidence type="ECO:0000313" key="2">
    <source>
        <dbReference type="Proteomes" id="UP000199679"/>
    </source>
</evidence>
<dbReference type="RefSeq" id="WP_091368673.1">
    <property type="nucleotide sequence ID" value="NZ_LT629740.1"/>
</dbReference>
<dbReference type="EMBL" id="LT629740">
    <property type="protein sequence ID" value="SDS06803.1"/>
    <property type="molecule type" value="Genomic_DNA"/>
</dbReference>
<dbReference type="AlphaFoldDB" id="A0A1H1P6L0"/>